<comment type="caution">
    <text evidence="1">The sequence shown here is derived from an EMBL/GenBank/DDBJ whole genome shotgun (WGS) entry which is preliminary data.</text>
</comment>
<name>A0ACB8Q3R3_9AGAM</name>
<gene>
    <name evidence="1" type="ORF">K488DRAFT_92765</name>
</gene>
<sequence length="328" mass="36187">MRAVMKERIILNGVIVAPVQQLNFRPATPMCTGCFGWGHPRHLCRSNAVKCPRCGSDHDKRQHDALAPNTSNKTGATQREFATTALPALDPLPLPPPPRPKASPGRPPRRLPLRSHSGGSNPAPGRPASPATLTPGCRSGSFQPRRHLRLDGHHGPQLMPPGRRAPKLFTLASFNANHTAANTVAALEQCANDTDLLFIQEPAYSVLKHTPSSTNPHGDEFFGTQSTPEWILLEVTKRREARVCVYLHKRWAGANLRTRHDLVDHPHILCLALTFDGRDRLFVNVYNHPQSHAALDVLSGPTYLPDCVAIAGDFNIRHNMWDSRAVRT</sequence>
<protein>
    <submittedName>
        <fullName evidence="1">Uncharacterized protein</fullName>
    </submittedName>
</protein>
<organism evidence="1 2">
    <name type="scientific">Vararia minispora EC-137</name>
    <dbReference type="NCBI Taxonomy" id="1314806"/>
    <lineage>
        <taxon>Eukaryota</taxon>
        <taxon>Fungi</taxon>
        <taxon>Dikarya</taxon>
        <taxon>Basidiomycota</taxon>
        <taxon>Agaricomycotina</taxon>
        <taxon>Agaricomycetes</taxon>
        <taxon>Russulales</taxon>
        <taxon>Lachnocladiaceae</taxon>
        <taxon>Vararia</taxon>
    </lineage>
</organism>
<reference evidence="1" key="2">
    <citation type="journal article" date="2022" name="New Phytol.">
        <title>Evolutionary transition to the ectomycorrhizal habit in the genomes of a hyperdiverse lineage of mushroom-forming fungi.</title>
        <authorList>
            <person name="Looney B."/>
            <person name="Miyauchi S."/>
            <person name="Morin E."/>
            <person name="Drula E."/>
            <person name="Courty P.E."/>
            <person name="Kohler A."/>
            <person name="Kuo A."/>
            <person name="LaButti K."/>
            <person name="Pangilinan J."/>
            <person name="Lipzen A."/>
            <person name="Riley R."/>
            <person name="Andreopoulos W."/>
            <person name="He G."/>
            <person name="Johnson J."/>
            <person name="Nolan M."/>
            <person name="Tritt A."/>
            <person name="Barry K.W."/>
            <person name="Grigoriev I.V."/>
            <person name="Nagy L.G."/>
            <person name="Hibbett D."/>
            <person name="Henrissat B."/>
            <person name="Matheny P.B."/>
            <person name="Labbe J."/>
            <person name="Martin F.M."/>
        </authorList>
    </citation>
    <scope>NUCLEOTIDE SEQUENCE</scope>
    <source>
        <strain evidence="1">EC-137</strain>
    </source>
</reference>
<reference evidence="1" key="1">
    <citation type="submission" date="2021-02" db="EMBL/GenBank/DDBJ databases">
        <authorList>
            <consortium name="DOE Joint Genome Institute"/>
            <person name="Ahrendt S."/>
            <person name="Looney B.P."/>
            <person name="Miyauchi S."/>
            <person name="Morin E."/>
            <person name="Drula E."/>
            <person name="Courty P.E."/>
            <person name="Chicoki N."/>
            <person name="Fauchery L."/>
            <person name="Kohler A."/>
            <person name="Kuo A."/>
            <person name="Labutti K."/>
            <person name="Pangilinan J."/>
            <person name="Lipzen A."/>
            <person name="Riley R."/>
            <person name="Andreopoulos W."/>
            <person name="He G."/>
            <person name="Johnson J."/>
            <person name="Barry K.W."/>
            <person name="Grigoriev I.V."/>
            <person name="Nagy L."/>
            <person name="Hibbett D."/>
            <person name="Henrissat B."/>
            <person name="Matheny P.B."/>
            <person name="Labbe J."/>
            <person name="Martin F."/>
        </authorList>
    </citation>
    <scope>NUCLEOTIDE SEQUENCE</scope>
    <source>
        <strain evidence="1">EC-137</strain>
    </source>
</reference>
<accession>A0ACB8Q3R3</accession>
<dbReference type="EMBL" id="MU274740">
    <property type="protein sequence ID" value="KAI0026359.1"/>
    <property type="molecule type" value="Genomic_DNA"/>
</dbReference>
<keyword evidence="2" id="KW-1185">Reference proteome</keyword>
<dbReference type="Proteomes" id="UP000814128">
    <property type="component" value="Unassembled WGS sequence"/>
</dbReference>
<evidence type="ECO:0000313" key="2">
    <source>
        <dbReference type="Proteomes" id="UP000814128"/>
    </source>
</evidence>
<proteinExistence type="predicted"/>
<evidence type="ECO:0000313" key="1">
    <source>
        <dbReference type="EMBL" id="KAI0026359.1"/>
    </source>
</evidence>